<evidence type="ECO:0000313" key="1">
    <source>
        <dbReference type="EMBL" id="SHO45625.1"/>
    </source>
</evidence>
<protein>
    <recommendedName>
        <fullName evidence="3">Nitrosopumilus output domain-containing protein</fullName>
    </recommendedName>
</protein>
<accession>A0A2H1EGP5</accession>
<gene>
    <name evidence="1" type="ORF">NSIN_20720</name>
</gene>
<dbReference type="Proteomes" id="UP000232412">
    <property type="component" value="Unassembled WGS sequence"/>
</dbReference>
<reference evidence="2" key="1">
    <citation type="submission" date="2016-12" db="EMBL/GenBank/DDBJ databases">
        <authorList>
            <person name="Herbold C."/>
        </authorList>
    </citation>
    <scope>NUCLEOTIDE SEQUENCE [LARGE SCALE GENOMIC DNA]</scope>
</reference>
<dbReference type="OrthoDB" id="7601at2157"/>
<organism evidence="1 2">
    <name type="scientific">Nitrosotalea sinensis</name>
    <dbReference type="NCBI Taxonomy" id="1499975"/>
    <lineage>
        <taxon>Archaea</taxon>
        <taxon>Nitrososphaerota</taxon>
        <taxon>Nitrososphaeria</taxon>
        <taxon>Nitrosotaleales</taxon>
        <taxon>Nitrosotaleaceae</taxon>
        <taxon>Nitrosotalea</taxon>
    </lineage>
</organism>
<dbReference type="RefSeq" id="WP_101009685.1">
    <property type="nucleotide sequence ID" value="NZ_FRFC01000003.1"/>
</dbReference>
<proteinExistence type="predicted"/>
<name>A0A2H1EGP5_9ARCH</name>
<keyword evidence="2" id="KW-1185">Reference proteome</keyword>
<dbReference type="AlphaFoldDB" id="A0A2H1EGP5"/>
<evidence type="ECO:0008006" key="3">
    <source>
        <dbReference type="Google" id="ProtNLM"/>
    </source>
</evidence>
<sequence>MSQDKMYKEMVTVIIEKTLLDISLPVYESVVSSLKSKYYCTISDCYENPQYLKKVLTEYFGNSSNIVIDNITNELQKTIKNQSITKFLTVLNH</sequence>
<evidence type="ECO:0000313" key="2">
    <source>
        <dbReference type="Proteomes" id="UP000232412"/>
    </source>
</evidence>
<dbReference type="EMBL" id="FRFC01000003">
    <property type="protein sequence ID" value="SHO45625.1"/>
    <property type="molecule type" value="Genomic_DNA"/>
</dbReference>